<evidence type="ECO:0000256" key="2">
    <source>
        <dbReference type="SAM" id="SignalP"/>
    </source>
</evidence>
<gene>
    <name evidence="4" type="ORF">LSINAPIS_LOCUS204</name>
</gene>
<dbReference type="PROSITE" id="PS51465">
    <property type="entry name" value="KAZAL_2"/>
    <property type="match status" value="1"/>
</dbReference>
<dbReference type="SMART" id="SM00280">
    <property type="entry name" value="KAZAL"/>
    <property type="match status" value="1"/>
</dbReference>
<dbReference type="Pfam" id="PF00050">
    <property type="entry name" value="Kazal_1"/>
    <property type="match status" value="1"/>
</dbReference>
<evidence type="ECO:0000256" key="1">
    <source>
        <dbReference type="SAM" id="MobiDB-lite"/>
    </source>
</evidence>
<protein>
    <recommendedName>
        <fullName evidence="3">Kazal-like domain-containing protein</fullName>
    </recommendedName>
</protein>
<dbReference type="SUPFAM" id="SSF100895">
    <property type="entry name" value="Kazal-type serine protease inhibitors"/>
    <property type="match status" value="1"/>
</dbReference>
<dbReference type="Gene3D" id="3.30.60.30">
    <property type="match status" value="1"/>
</dbReference>
<feature type="region of interest" description="Disordered" evidence="1">
    <location>
        <begin position="65"/>
        <end position="84"/>
    </location>
</feature>
<dbReference type="InterPro" id="IPR002350">
    <property type="entry name" value="Kazal_dom"/>
</dbReference>
<evidence type="ECO:0000259" key="3">
    <source>
        <dbReference type="PROSITE" id="PS51465"/>
    </source>
</evidence>
<dbReference type="EMBL" id="FZQP02000003">
    <property type="protein sequence ID" value="VVC86369.1"/>
    <property type="molecule type" value="Genomic_DNA"/>
</dbReference>
<evidence type="ECO:0000313" key="4">
    <source>
        <dbReference type="EMBL" id="VVC86369.1"/>
    </source>
</evidence>
<reference evidence="4 5" key="1">
    <citation type="submission" date="2017-07" db="EMBL/GenBank/DDBJ databases">
        <authorList>
            <person name="Talla V."/>
            <person name="Backstrom N."/>
        </authorList>
    </citation>
    <scope>NUCLEOTIDE SEQUENCE [LARGE SCALE GENOMIC DNA]</scope>
</reference>
<feature type="signal peptide" evidence="2">
    <location>
        <begin position="1"/>
        <end position="19"/>
    </location>
</feature>
<feature type="domain" description="Kazal-like" evidence="3">
    <location>
        <begin position="19"/>
        <end position="65"/>
    </location>
</feature>
<feature type="chain" id="PRO_5023080275" description="Kazal-like domain-containing protein" evidence="2">
    <location>
        <begin position="20"/>
        <end position="84"/>
    </location>
</feature>
<dbReference type="CDD" id="cd00104">
    <property type="entry name" value="KAZAL_FS"/>
    <property type="match status" value="1"/>
</dbReference>
<accession>A0A5E4PM24</accession>
<dbReference type="PROSITE" id="PS00282">
    <property type="entry name" value="KAZAL_1"/>
    <property type="match status" value="1"/>
</dbReference>
<sequence>MRVLLFITSILVIIAWVNTLPLGLCTHICPPKFKPVCSKDGSTYRNICIMKCRGRAFKYPGYCRPPGSSDHNQSSTTTTTTVKQ</sequence>
<dbReference type="AlphaFoldDB" id="A0A5E4PM24"/>
<organism evidence="4 5">
    <name type="scientific">Leptidea sinapis</name>
    <dbReference type="NCBI Taxonomy" id="189913"/>
    <lineage>
        <taxon>Eukaryota</taxon>
        <taxon>Metazoa</taxon>
        <taxon>Ecdysozoa</taxon>
        <taxon>Arthropoda</taxon>
        <taxon>Hexapoda</taxon>
        <taxon>Insecta</taxon>
        <taxon>Pterygota</taxon>
        <taxon>Neoptera</taxon>
        <taxon>Endopterygota</taxon>
        <taxon>Lepidoptera</taxon>
        <taxon>Glossata</taxon>
        <taxon>Ditrysia</taxon>
        <taxon>Papilionoidea</taxon>
        <taxon>Pieridae</taxon>
        <taxon>Dismorphiinae</taxon>
        <taxon>Leptidea</taxon>
    </lineage>
</organism>
<dbReference type="Proteomes" id="UP000324832">
    <property type="component" value="Unassembled WGS sequence"/>
</dbReference>
<keyword evidence="2" id="KW-0732">Signal</keyword>
<dbReference type="InterPro" id="IPR036058">
    <property type="entry name" value="Kazal_dom_sf"/>
</dbReference>
<evidence type="ECO:0000313" key="5">
    <source>
        <dbReference type="Proteomes" id="UP000324832"/>
    </source>
</evidence>
<name>A0A5E4PM24_9NEOP</name>
<proteinExistence type="predicted"/>
<keyword evidence="5" id="KW-1185">Reference proteome</keyword>